<dbReference type="Gene3D" id="2.130.10.10">
    <property type="entry name" value="YVTN repeat-like/Quinoprotein amine dehydrogenase"/>
    <property type="match status" value="4"/>
</dbReference>
<evidence type="ECO:0000313" key="9">
    <source>
        <dbReference type="Proteomes" id="UP000007013"/>
    </source>
</evidence>
<dbReference type="Pfam" id="PF00512">
    <property type="entry name" value="HisKA"/>
    <property type="match status" value="1"/>
</dbReference>
<dbReference type="InterPro" id="IPR011006">
    <property type="entry name" value="CheY-like_superfamily"/>
</dbReference>
<dbReference type="SUPFAM" id="SSF52172">
    <property type="entry name" value="CheY-like"/>
    <property type="match status" value="1"/>
</dbReference>
<dbReference type="Pfam" id="PF02518">
    <property type="entry name" value="HATPase_c"/>
    <property type="match status" value="1"/>
</dbReference>
<dbReference type="Pfam" id="PF07494">
    <property type="entry name" value="Reg_prop"/>
    <property type="match status" value="4"/>
</dbReference>
<feature type="coiled-coil region" evidence="5">
    <location>
        <begin position="860"/>
        <end position="908"/>
    </location>
</feature>
<dbReference type="PRINTS" id="PR00344">
    <property type="entry name" value="BCTRLSENSOR"/>
</dbReference>
<dbReference type="InterPro" id="IPR003594">
    <property type="entry name" value="HATPase_dom"/>
</dbReference>
<sequence>MSAAPAAEPSVPMGGFIRLSEDEGLAHSDVRAIAQDRVGFMWFGLRLGGLTRYDGYELKVYGHDSADPRTLGSHIIWSLLVDRDGTLWIGTEGGLDRFERESDSFTHFRHVPSQADSLPHNVVTSIFQDAQGQLWVGTRGGLSRLDDAKTGRFTTFLRPPVLAGSTSTNTIRSIVEDPTTGLLWLGTSDGLAAFDPRTGAFASYLNDETDPESLTTNPVNKVLRDETGTLWALTEHGMNSFRPSFTRIEHSSVQQPRLSFRHHFPPGDRDGAAQFVRDGLVDQQGRFWLATRGGVLLLDRASGRFTRFGHKRGDPSSLSDDLVHTVFEDRAGTVWVGTYAGGVNRLRSETKPFRIHRNDPADPRTLSEDRVAGLAVDRAGRIWAATVNGLNRLDADGWTRFLNDPDRADSLPNNDLAVVAAAPNGDLWIGSTFAGVIRFDQRHFRRYPTLPVTAPAPSGLHPFTGLQVNSILPDDHGGVWIGARAYGLDYYRDGLFRHYAPERTGPGQTLQPTRNAVFGLIRPDGSLWYATEVSGLVRFEPQTQHFTAYLPPVEQPGATRSLHCIADGGDDVIWLGAADGLLKFDVKRREFVGQYSTKHGLPHESVMTIVRDRRGHLWLGTANGLAELDPATDRIRSYDRADGLPTNVFSQRAGVLRPDGRVFLGTRAGIVEFAPEELRDNPVPPAVVLTELRWIGPPPLDARGERPERVSNIGEDIRVPPGQLGFSLRFSALDFAAPEKNQFRYRLQGWEENWNPTTARERRATYTALPPGNYVFQVQGSNADGAWNNAGASVRVIVEPKLWQTLWFRIVMALGGVGLVVTGLQWRLRRVRQHNVELERQVSLRTAQLQSEMFVRERAEAALRESYAELENRVQARTAELARANQDLQAESAERQHVEAQLRQAQKMEAIGQLAGGIAHDFNNLLTVILGQGELLTEPELSATERDTAVRDIKSAAQRASNLTRQLLVFSRHQAMAPIALDLNEVVAGVIKLLRHMIGERVALESSLCEGPLATLADPGMLEQVLLNLAVNARDAMPRGGRLSLITARVTVGAEHRRQQPRAKPGEYVRVSVSDTGCGIPEPVLAQMFEPFFTTKPAGKGTGLGLAISLGIVLQHHGWIDVETALERGTTFHVYLPSHRGDAADAAVEPEARKCATGSGTVLVVEDEEAVRTLVQRVLTRLGYRVIEATSGADALACWREHQGEIKVLLTDVVMPGHPDGHELAAALALEAPALRIVLMSGYDPGEMNASGGTLRPHLRKPFTADELLRAIEGGGEG</sequence>
<dbReference type="PROSITE" id="PS50110">
    <property type="entry name" value="RESPONSE_REGULATORY"/>
    <property type="match status" value="1"/>
</dbReference>
<keyword evidence="5" id="KW-0175">Coiled coil</keyword>
<dbReference type="HOGENOM" id="CLU_000445_28_2_0"/>
<protein>
    <recommendedName>
        <fullName evidence="2">histidine kinase</fullName>
        <ecNumber evidence="2">2.7.13.3</ecNumber>
    </recommendedName>
</protein>
<dbReference type="Gene3D" id="2.60.40.10">
    <property type="entry name" value="Immunoglobulins"/>
    <property type="match status" value="1"/>
</dbReference>
<dbReference type="PANTHER" id="PTHR43547:SF2">
    <property type="entry name" value="HYBRID SIGNAL TRANSDUCTION HISTIDINE KINASE C"/>
    <property type="match status" value="1"/>
</dbReference>
<dbReference type="SMART" id="SM00387">
    <property type="entry name" value="HATPase_c"/>
    <property type="match status" value="1"/>
</dbReference>
<dbReference type="InterPro" id="IPR011110">
    <property type="entry name" value="Reg_prop"/>
</dbReference>
<dbReference type="eggNOG" id="COG0784">
    <property type="taxonomic scope" value="Bacteria"/>
</dbReference>
<dbReference type="Gene3D" id="3.40.50.2300">
    <property type="match status" value="1"/>
</dbReference>
<dbReference type="InterPro" id="IPR004358">
    <property type="entry name" value="Sig_transdc_His_kin-like_C"/>
</dbReference>
<dbReference type="PROSITE" id="PS50109">
    <property type="entry name" value="HIS_KIN"/>
    <property type="match status" value="1"/>
</dbReference>
<dbReference type="Proteomes" id="UP000007013">
    <property type="component" value="Chromosome"/>
</dbReference>
<organism evidence="8 9">
    <name type="scientific">Opitutus terrae (strain DSM 11246 / JCM 15787 / PB90-1)</name>
    <dbReference type="NCBI Taxonomy" id="452637"/>
    <lineage>
        <taxon>Bacteria</taxon>
        <taxon>Pseudomonadati</taxon>
        <taxon>Verrucomicrobiota</taxon>
        <taxon>Opitutia</taxon>
        <taxon>Opitutales</taxon>
        <taxon>Opitutaceae</taxon>
        <taxon>Opitutus</taxon>
    </lineage>
</organism>
<dbReference type="Gene3D" id="1.10.287.130">
    <property type="match status" value="1"/>
</dbReference>
<dbReference type="Gene3D" id="3.30.565.10">
    <property type="entry name" value="Histidine kinase-like ATPase, C-terminal domain"/>
    <property type="match status" value="1"/>
</dbReference>
<keyword evidence="9" id="KW-1185">Reference proteome</keyword>
<evidence type="ECO:0000256" key="2">
    <source>
        <dbReference type="ARBA" id="ARBA00012438"/>
    </source>
</evidence>
<dbReference type="KEGG" id="ote:Oter_1335"/>
<dbReference type="Pfam" id="PF00072">
    <property type="entry name" value="Response_reg"/>
    <property type="match status" value="1"/>
</dbReference>
<keyword evidence="8" id="KW-0418">Kinase</keyword>
<dbReference type="PANTHER" id="PTHR43547">
    <property type="entry name" value="TWO-COMPONENT HISTIDINE KINASE"/>
    <property type="match status" value="1"/>
</dbReference>
<dbReference type="InterPro" id="IPR036890">
    <property type="entry name" value="HATPase_C_sf"/>
</dbReference>
<dbReference type="OrthoDB" id="799853at2"/>
<dbReference type="InterPro" id="IPR003661">
    <property type="entry name" value="HisK_dim/P_dom"/>
</dbReference>
<dbReference type="STRING" id="452637.Oter_1335"/>
<dbReference type="SUPFAM" id="SSF47384">
    <property type="entry name" value="Homodimeric domain of signal transducing histidine kinase"/>
    <property type="match status" value="1"/>
</dbReference>
<dbReference type="InterPro" id="IPR011123">
    <property type="entry name" value="Y_Y_Y"/>
</dbReference>
<evidence type="ECO:0000256" key="3">
    <source>
        <dbReference type="ARBA" id="ARBA00022553"/>
    </source>
</evidence>
<dbReference type="SUPFAM" id="SSF63829">
    <property type="entry name" value="Calcium-dependent phosphotriesterase"/>
    <property type="match status" value="3"/>
</dbReference>
<evidence type="ECO:0000256" key="4">
    <source>
        <dbReference type="PROSITE-ProRule" id="PRU00169"/>
    </source>
</evidence>
<dbReference type="EC" id="2.7.13.3" evidence="2"/>
<evidence type="ECO:0000256" key="1">
    <source>
        <dbReference type="ARBA" id="ARBA00000085"/>
    </source>
</evidence>
<dbReference type="SMART" id="SM00388">
    <property type="entry name" value="HisKA"/>
    <property type="match status" value="1"/>
</dbReference>
<feature type="domain" description="Histidine kinase" evidence="6">
    <location>
        <begin position="917"/>
        <end position="1140"/>
    </location>
</feature>
<feature type="modified residue" description="4-aspartylphosphate" evidence="4">
    <location>
        <position position="1212"/>
    </location>
</feature>
<feature type="domain" description="Response regulatory" evidence="7">
    <location>
        <begin position="1161"/>
        <end position="1276"/>
    </location>
</feature>
<proteinExistence type="predicted"/>
<keyword evidence="3 4" id="KW-0597">Phosphoprotein</keyword>
<dbReference type="Pfam" id="PF07495">
    <property type="entry name" value="Y_Y_Y"/>
    <property type="match status" value="1"/>
</dbReference>
<dbReference type="eggNOG" id="COG3292">
    <property type="taxonomic scope" value="Bacteria"/>
</dbReference>
<dbReference type="InterPro" id="IPR015943">
    <property type="entry name" value="WD40/YVTN_repeat-like_dom_sf"/>
</dbReference>
<dbReference type="AlphaFoldDB" id="B1ZRD3"/>
<accession>B1ZRD3</accession>
<dbReference type="InterPro" id="IPR001789">
    <property type="entry name" value="Sig_transdc_resp-reg_receiver"/>
</dbReference>
<dbReference type="SMART" id="SM00448">
    <property type="entry name" value="REC"/>
    <property type="match status" value="1"/>
</dbReference>
<evidence type="ECO:0000313" key="8">
    <source>
        <dbReference type="EMBL" id="ACB74620.1"/>
    </source>
</evidence>
<evidence type="ECO:0000259" key="6">
    <source>
        <dbReference type="PROSITE" id="PS50109"/>
    </source>
</evidence>
<dbReference type="SUPFAM" id="SSF55874">
    <property type="entry name" value="ATPase domain of HSP90 chaperone/DNA topoisomerase II/histidine kinase"/>
    <property type="match status" value="1"/>
</dbReference>
<reference evidence="8 9" key="1">
    <citation type="journal article" date="2011" name="J. Bacteriol.">
        <title>Genome sequence of the verrucomicrobium Opitutus terrae PB90-1, an abundant inhabitant of rice paddy soil ecosystems.</title>
        <authorList>
            <person name="van Passel M.W."/>
            <person name="Kant R."/>
            <person name="Palva A."/>
            <person name="Copeland A."/>
            <person name="Lucas S."/>
            <person name="Lapidus A."/>
            <person name="Glavina del Rio T."/>
            <person name="Pitluck S."/>
            <person name="Goltsman E."/>
            <person name="Clum A."/>
            <person name="Sun H."/>
            <person name="Schmutz J."/>
            <person name="Larimer F.W."/>
            <person name="Land M.L."/>
            <person name="Hauser L."/>
            <person name="Kyrpides N."/>
            <person name="Mikhailova N."/>
            <person name="Richardson P.P."/>
            <person name="Janssen P.H."/>
            <person name="de Vos W.M."/>
            <person name="Smidt H."/>
        </authorList>
    </citation>
    <scope>NUCLEOTIDE SEQUENCE [LARGE SCALE GENOMIC DNA]</scope>
    <source>
        <strain evidence="9">DSM 11246 / JCM 15787 / PB90-1</strain>
    </source>
</reference>
<dbReference type="InterPro" id="IPR013783">
    <property type="entry name" value="Ig-like_fold"/>
</dbReference>
<dbReference type="InterPro" id="IPR005467">
    <property type="entry name" value="His_kinase_dom"/>
</dbReference>
<evidence type="ECO:0000259" key="7">
    <source>
        <dbReference type="PROSITE" id="PS50110"/>
    </source>
</evidence>
<evidence type="ECO:0000256" key="5">
    <source>
        <dbReference type="SAM" id="Coils"/>
    </source>
</evidence>
<dbReference type="GO" id="GO:0000155">
    <property type="term" value="F:phosphorelay sensor kinase activity"/>
    <property type="evidence" value="ECO:0007669"/>
    <property type="project" value="InterPro"/>
</dbReference>
<comment type="catalytic activity">
    <reaction evidence="1">
        <text>ATP + protein L-histidine = ADP + protein N-phospho-L-histidine.</text>
        <dbReference type="EC" id="2.7.13.3"/>
    </reaction>
</comment>
<keyword evidence="8" id="KW-0808">Transferase</keyword>
<gene>
    <name evidence="8" type="ordered locus">Oter_1335</name>
</gene>
<dbReference type="CDD" id="cd00082">
    <property type="entry name" value="HisKA"/>
    <property type="match status" value="1"/>
</dbReference>
<dbReference type="EMBL" id="CP001032">
    <property type="protein sequence ID" value="ACB74620.1"/>
    <property type="molecule type" value="Genomic_DNA"/>
</dbReference>
<name>B1ZRD3_OPITP</name>
<dbReference type="RefSeq" id="WP_012374158.1">
    <property type="nucleotide sequence ID" value="NC_010571.1"/>
</dbReference>
<dbReference type="eggNOG" id="COG4191">
    <property type="taxonomic scope" value="Bacteria"/>
</dbReference>
<dbReference type="InterPro" id="IPR036097">
    <property type="entry name" value="HisK_dim/P_sf"/>
</dbReference>